<dbReference type="NCBIfam" id="TIGR01087">
    <property type="entry name" value="murD"/>
    <property type="match status" value="1"/>
</dbReference>
<dbReference type="InterPro" id="IPR004101">
    <property type="entry name" value="Mur_ligase_C"/>
</dbReference>
<dbReference type="EMBL" id="LAZR01000149">
    <property type="protein sequence ID" value="KKN86271.1"/>
    <property type="molecule type" value="Genomic_DNA"/>
</dbReference>
<comment type="subcellular location">
    <subcellularLocation>
        <location evidence="1">Cytoplasm</location>
    </subcellularLocation>
</comment>
<name>A0A0F9WJX5_9ZZZZ</name>
<dbReference type="InterPro" id="IPR036615">
    <property type="entry name" value="Mur_ligase_C_dom_sf"/>
</dbReference>
<keyword evidence="6" id="KW-0067">ATP-binding</keyword>
<comment type="caution">
    <text evidence="9">The sequence shown here is derived from an EMBL/GenBank/DDBJ whole genome shotgun (WGS) entry which is preliminary data.</text>
</comment>
<dbReference type="GO" id="GO:0005524">
    <property type="term" value="F:ATP binding"/>
    <property type="evidence" value="ECO:0007669"/>
    <property type="project" value="UniProtKB-KW"/>
</dbReference>
<protein>
    <submittedName>
        <fullName evidence="9">Uncharacterized protein</fullName>
    </submittedName>
</protein>
<dbReference type="UniPathway" id="UPA00219"/>
<sequence length="467" mass="48855">MIPVQGLTGAKVAILGLGRSGLSAARALAAGGAVPVCWDDNPAARGAAQAEGFDCVDLGQSGAFDDIARLIVSPGIPHLYPAPNPVIVAAQEAGVAVDNDIGLFFQSFATLAWDNFDVVPKIIAITGSNGKSTTSALVHHILKHAGRPTQLAGNIGRGVLDIEPAIDGEVVVLELSSYQTDLARNLTPDVAVFTNLSPDHLDRHAGMGGYFAAKRRLFAEGGPDRAVIGVDEPEGRFLAGQLSEGAADDRVIRVSVDRKLTGLGWQVFARKGFLSEYRNGKQVASIDLRGVTGLPGAHNHQNACAAYAACRTLGFAPKIIEAAFHSFGGLPHRSQTVGEAGGVRFVNDSKATNVDSAVKALAAFQNIRWICGGLEKEGGLGSLSAPIETVRKAYVIGREAAQFAMKLGVEAEVCGTMEVAVARAVEEAEAGDVVLLAPAAASFDQYDSFERRGEDFVAQVQKHLADG</sequence>
<dbReference type="PANTHER" id="PTHR43692">
    <property type="entry name" value="UDP-N-ACETYLMURAMOYLALANINE--D-GLUTAMATE LIGASE"/>
    <property type="match status" value="1"/>
</dbReference>
<evidence type="ECO:0000256" key="5">
    <source>
        <dbReference type="ARBA" id="ARBA00022741"/>
    </source>
</evidence>
<dbReference type="Pfam" id="PF02875">
    <property type="entry name" value="Mur_ligase_C"/>
    <property type="match status" value="1"/>
</dbReference>
<reference evidence="9" key="1">
    <citation type="journal article" date="2015" name="Nature">
        <title>Complex archaea that bridge the gap between prokaryotes and eukaryotes.</title>
        <authorList>
            <person name="Spang A."/>
            <person name="Saw J.H."/>
            <person name="Jorgensen S.L."/>
            <person name="Zaremba-Niedzwiedzka K."/>
            <person name="Martijn J."/>
            <person name="Lind A.E."/>
            <person name="van Eijk R."/>
            <person name="Schleper C."/>
            <person name="Guy L."/>
            <person name="Ettema T.J."/>
        </authorList>
    </citation>
    <scope>NUCLEOTIDE SEQUENCE</scope>
</reference>
<dbReference type="SUPFAM" id="SSF53244">
    <property type="entry name" value="MurD-like peptide ligases, peptide-binding domain"/>
    <property type="match status" value="1"/>
</dbReference>
<gene>
    <name evidence="9" type="ORF">LCGC14_0269700</name>
</gene>
<dbReference type="Pfam" id="PF21799">
    <property type="entry name" value="MurD-like_N"/>
    <property type="match status" value="1"/>
</dbReference>
<keyword evidence="3" id="KW-0963">Cytoplasm</keyword>
<dbReference type="InterPro" id="IPR005762">
    <property type="entry name" value="MurD"/>
</dbReference>
<evidence type="ECO:0000313" key="9">
    <source>
        <dbReference type="EMBL" id="KKN86271.1"/>
    </source>
</evidence>
<dbReference type="GO" id="GO:0009252">
    <property type="term" value="P:peptidoglycan biosynthetic process"/>
    <property type="evidence" value="ECO:0007669"/>
    <property type="project" value="UniProtKB-UniPathway"/>
</dbReference>
<dbReference type="Gene3D" id="3.90.190.20">
    <property type="entry name" value="Mur ligase, C-terminal domain"/>
    <property type="match status" value="1"/>
</dbReference>
<comment type="pathway">
    <text evidence="2">Cell wall biogenesis; peptidoglycan biosynthesis.</text>
</comment>
<dbReference type="AlphaFoldDB" id="A0A0F9WJX5"/>
<keyword evidence="5" id="KW-0547">Nucleotide-binding</keyword>
<keyword evidence="4" id="KW-0436">Ligase</keyword>
<feature type="domain" description="Mur ligase central" evidence="8">
    <location>
        <begin position="125"/>
        <end position="310"/>
    </location>
</feature>
<feature type="domain" description="Mur ligase C-terminal" evidence="7">
    <location>
        <begin position="332"/>
        <end position="439"/>
    </location>
</feature>
<dbReference type="GO" id="GO:0008764">
    <property type="term" value="F:UDP-N-acetylmuramoylalanine-D-glutamate ligase activity"/>
    <property type="evidence" value="ECO:0007669"/>
    <property type="project" value="UniProtKB-EC"/>
</dbReference>
<evidence type="ECO:0000259" key="8">
    <source>
        <dbReference type="Pfam" id="PF08245"/>
    </source>
</evidence>
<dbReference type="PANTHER" id="PTHR43692:SF1">
    <property type="entry name" value="UDP-N-ACETYLMURAMOYLALANINE--D-GLUTAMATE LIGASE"/>
    <property type="match status" value="1"/>
</dbReference>
<proteinExistence type="inferred from homology"/>
<dbReference type="GO" id="GO:0051301">
    <property type="term" value="P:cell division"/>
    <property type="evidence" value="ECO:0007669"/>
    <property type="project" value="InterPro"/>
</dbReference>
<dbReference type="GO" id="GO:0008360">
    <property type="term" value="P:regulation of cell shape"/>
    <property type="evidence" value="ECO:0007669"/>
    <property type="project" value="InterPro"/>
</dbReference>
<dbReference type="Gene3D" id="3.40.50.720">
    <property type="entry name" value="NAD(P)-binding Rossmann-like Domain"/>
    <property type="match status" value="1"/>
</dbReference>
<accession>A0A0F9WJX5</accession>
<evidence type="ECO:0000256" key="4">
    <source>
        <dbReference type="ARBA" id="ARBA00022598"/>
    </source>
</evidence>
<dbReference type="SUPFAM" id="SSF51984">
    <property type="entry name" value="MurCD N-terminal domain"/>
    <property type="match status" value="1"/>
</dbReference>
<dbReference type="HAMAP" id="MF_00639">
    <property type="entry name" value="MurD"/>
    <property type="match status" value="1"/>
</dbReference>
<evidence type="ECO:0000256" key="2">
    <source>
        <dbReference type="ARBA" id="ARBA00004752"/>
    </source>
</evidence>
<evidence type="ECO:0000256" key="6">
    <source>
        <dbReference type="ARBA" id="ARBA00022840"/>
    </source>
</evidence>
<evidence type="ECO:0000259" key="7">
    <source>
        <dbReference type="Pfam" id="PF02875"/>
    </source>
</evidence>
<dbReference type="InterPro" id="IPR036565">
    <property type="entry name" value="Mur-like_cat_sf"/>
</dbReference>
<evidence type="ECO:0000256" key="3">
    <source>
        <dbReference type="ARBA" id="ARBA00022490"/>
    </source>
</evidence>
<organism evidence="9">
    <name type="scientific">marine sediment metagenome</name>
    <dbReference type="NCBI Taxonomy" id="412755"/>
    <lineage>
        <taxon>unclassified sequences</taxon>
        <taxon>metagenomes</taxon>
        <taxon>ecological metagenomes</taxon>
    </lineage>
</organism>
<dbReference type="Pfam" id="PF08245">
    <property type="entry name" value="Mur_ligase_M"/>
    <property type="match status" value="1"/>
</dbReference>
<dbReference type="InterPro" id="IPR013221">
    <property type="entry name" value="Mur_ligase_cen"/>
</dbReference>
<dbReference type="GO" id="GO:0005737">
    <property type="term" value="C:cytoplasm"/>
    <property type="evidence" value="ECO:0007669"/>
    <property type="project" value="UniProtKB-SubCell"/>
</dbReference>
<evidence type="ECO:0000256" key="1">
    <source>
        <dbReference type="ARBA" id="ARBA00004496"/>
    </source>
</evidence>
<dbReference type="Gene3D" id="3.40.1190.10">
    <property type="entry name" value="Mur-like, catalytic domain"/>
    <property type="match status" value="1"/>
</dbReference>
<dbReference type="SUPFAM" id="SSF53623">
    <property type="entry name" value="MurD-like peptide ligases, catalytic domain"/>
    <property type="match status" value="1"/>
</dbReference>